<dbReference type="PANTHER" id="PTHR23355">
    <property type="entry name" value="RIBONUCLEASE"/>
    <property type="match status" value="1"/>
</dbReference>
<evidence type="ECO:0000256" key="5">
    <source>
        <dbReference type="SAM" id="MobiDB-lite"/>
    </source>
</evidence>
<gene>
    <name evidence="7" type="ORF">Bathy02g02730</name>
</gene>
<evidence type="ECO:0000256" key="2">
    <source>
        <dbReference type="ARBA" id="ARBA00016366"/>
    </source>
</evidence>
<protein>
    <recommendedName>
        <fullName evidence="2">DIS3-like exonuclease 1</fullName>
    </recommendedName>
</protein>
<keyword evidence="3" id="KW-0460">Magnesium</keyword>
<dbReference type="InterPro" id="IPR041505">
    <property type="entry name" value="Dis3_CSD2"/>
</dbReference>
<evidence type="ECO:0000256" key="4">
    <source>
        <dbReference type="RuleBase" id="RU003901"/>
    </source>
</evidence>
<evidence type="ECO:0000256" key="3">
    <source>
        <dbReference type="ARBA" id="ARBA00022842"/>
    </source>
</evidence>
<sequence>MGRNDDARRNRRRRARVFGGEKRRKLVAEREGGIRGMVLQTTSNEVYLREDISCGFPGCVSCDERQNGAPTALNERCDFFLVPSSASVIGVLGAQFWEDLARDCILCKSVETRTREKFNSNPRLMRAMRSVYEDSRKDSFLFDDLHSRKIRELSKRSGCGLVEATAAFYAEKVQTATTRRSKVIVLTTKPMKSAVKDNAVTTMHVIEYIQKYHPENEALMSKVQAALEEKEEENEKEEDMEGGGTFSEYITRVEVEEGIANGTIVIGQMRVDSKRTSAVVNNSIRIDSKVKMNRALHLDTVAVDVNTNEVVYVVSRKQMEFTCVLDEHDSDDSRLAQRSSVLVVPRESSKLPRFKMFKNAPDTLKGKVFSVRFSSWSRQKTFPDAHFLEVIGDVGNFKGEVDAVLTSCMIRKEPFGVKANSELPRSDWTIPLEELDTRRDFRKDPATCIFSVDPPGCVDVDDALSVKKLESGGYEIGVHIADVSFFVREKSALDAEGRARGTTVYLPNERIDMLPEILSANLCSLLEGQDRLAVSCVWLVNEDLRIEGKPWFGRSIIRNRKAIDYYSAQALLDGGDAGCKNNVRDFYDALYVLTTFANSRRRVREMNGALELASAELRFETHADAGDREELSTAKRTAVAEKRDVHTMKTVAELMISANCACAERIHTKFLEASFVRRHRMPAADAFDDIKKYCREFLNFNSFDSSSGVSLNESLSKAIRLSTDSRASAEAFFRGNAAQKMQEAEYCVCDGATSSSHFGLAVDLYTHFTSPIRRYADIIAHRQLLSAIGDCRAAKRSDDLLKKSILHDLADHLNERTRMSKVVQRKVSEVYLAFSMLDNAKTKIAMVESYDKEREVLKVFLPSWHLRGNVFLRDETDVKTLDPCGLGGVSINKGEREFYPLQIIYIEVSATSSYTRGIQLTFTLSEAFKLSPDDDDNDLREMERRDVENAPELAQAFENSVTISSTNRKKVLLERNERRDDATKTDDGSETDEMLVPPKSFRMRALDPYSVHLLTLKAALEMKCSRTRIVDEPSKARYARRRARLEKVL</sequence>
<dbReference type="STRING" id="41875.K8EBJ5"/>
<dbReference type="Pfam" id="PF00773">
    <property type="entry name" value="RNB"/>
    <property type="match status" value="1"/>
</dbReference>
<keyword evidence="7" id="KW-0540">Nuclease</keyword>
<dbReference type="OrthoDB" id="372421at2759"/>
<evidence type="ECO:0000256" key="1">
    <source>
        <dbReference type="ARBA" id="ARBA00001946"/>
    </source>
</evidence>
<dbReference type="Gene3D" id="2.40.50.690">
    <property type="match status" value="1"/>
</dbReference>
<dbReference type="InterPro" id="IPR022966">
    <property type="entry name" value="RNase_II/R_CS"/>
</dbReference>
<proteinExistence type="inferred from homology"/>
<feature type="domain" description="RNB" evidence="6">
    <location>
        <begin position="438"/>
        <end position="790"/>
    </location>
</feature>
<dbReference type="Pfam" id="PF17849">
    <property type="entry name" value="OB_Dis3"/>
    <property type="match status" value="1"/>
</dbReference>
<organism evidence="7 8">
    <name type="scientific">Bathycoccus prasinos</name>
    <dbReference type="NCBI Taxonomy" id="41875"/>
    <lineage>
        <taxon>Eukaryota</taxon>
        <taxon>Viridiplantae</taxon>
        <taxon>Chlorophyta</taxon>
        <taxon>Mamiellophyceae</taxon>
        <taxon>Mamiellales</taxon>
        <taxon>Bathycoccaceae</taxon>
        <taxon>Bathycoccus</taxon>
    </lineage>
</organism>
<evidence type="ECO:0000313" key="8">
    <source>
        <dbReference type="Proteomes" id="UP000198341"/>
    </source>
</evidence>
<name>K8EBJ5_9CHLO</name>
<dbReference type="SMART" id="SM00955">
    <property type="entry name" value="RNB"/>
    <property type="match status" value="1"/>
</dbReference>
<dbReference type="Proteomes" id="UP000198341">
    <property type="component" value="Chromosome 2"/>
</dbReference>
<dbReference type="Gene3D" id="3.40.50.1010">
    <property type="entry name" value="5'-nuclease"/>
    <property type="match status" value="1"/>
</dbReference>
<dbReference type="InterPro" id="IPR012340">
    <property type="entry name" value="NA-bd_OB-fold"/>
</dbReference>
<dbReference type="PANTHER" id="PTHR23355:SF30">
    <property type="entry name" value="DIS3-LIKE EXONUCLEASE 1"/>
    <property type="match status" value="1"/>
</dbReference>
<evidence type="ECO:0000313" key="7">
    <source>
        <dbReference type="EMBL" id="CCO15204.1"/>
    </source>
</evidence>
<dbReference type="EMBL" id="FO082277">
    <property type="protein sequence ID" value="CCO15204.1"/>
    <property type="molecule type" value="Genomic_DNA"/>
</dbReference>
<comment type="similarity">
    <text evidence="4">Belongs to the RNR ribonuclease family.</text>
</comment>
<evidence type="ECO:0000259" key="6">
    <source>
        <dbReference type="SMART" id="SM00955"/>
    </source>
</evidence>
<keyword evidence="7" id="KW-0378">Hydrolase</keyword>
<accession>K8EBJ5</accession>
<dbReference type="InterPro" id="IPR001900">
    <property type="entry name" value="RNase_II/R"/>
</dbReference>
<reference evidence="7 8" key="1">
    <citation type="submission" date="2011-10" db="EMBL/GenBank/DDBJ databases">
        <authorList>
            <person name="Genoscope - CEA"/>
        </authorList>
    </citation>
    <scope>NUCLEOTIDE SEQUENCE [LARGE SCALE GENOMIC DNA]</scope>
    <source>
        <strain evidence="7 8">RCC 1105</strain>
    </source>
</reference>
<dbReference type="KEGG" id="bpg:Bathy02g02730"/>
<feature type="compositionally biased region" description="Basic and acidic residues" evidence="5">
    <location>
        <begin position="973"/>
        <end position="987"/>
    </location>
</feature>
<dbReference type="GO" id="GO:0000175">
    <property type="term" value="F:3'-5'-RNA exonuclease activity"/>
    <property type="evidence" value="ECO:0007669"/>
    <property type="project" value="TreeGrafter"/>
</dbReference>
<dbReference type="InterPro" id="IPR050180">
    <property type="entry name" value="RNR_Ribonuclease"/>
</dbReference>
<keyword evidence="8" id="KW-1185">Reference proteome</keyword>
<keyword evidence="7" id="KW-0269">Exonuclease</keyword>
<comment type="cofactor">
    <cofactor evidence="1">
        <name>Mg(2+)</name>
        <dbReference type="ChEBI" id="CHEBI:18420"/>
    </cofactor>
</comment>
<feature type="region of interest" description="Disordered" evidence="5">
    <location>
        <begin position="973"/>
        <end position="996"/>
    </location>
</feature>
<dbReference type="PROSITE" id="PS01175">
    <property type="entry name" value="RIBONUCLEASE_II"/>
    <property type="match status" value="1"/>
</dbReference>
<dbReference type="GeneID" id="19017386"/>
<dbReference type="eggNOG" id="KOG2102">
    <property type="taxonomic scope" value="Eukaryota"/>
</dbReference>
<dbReference type="AlphaFoldDB" id="K8EBJ5"/>
<dbReference type="RefSeq" id="XP_007514964.1">
    <property type="nucleotide sequence ID" value="XM_007514902.1"/>
</dbReference>
<dbReference type="SUPFAM" id="SSF50249">
    <property type="entry name" value="Nucleic acid-binding proteins"/>
    <property type="match status" value="2"/>
</dbReference>
<dbReference type="GO" id="GO:0003723">
    <property type="term" value="F:RNA binding"/>
    <property type="evidence" value="ECO:0007669"/>
    <property type="project" value="InterPro"/>
</dbReference>
<dbReference type="GO" id="GO:0006402">
    <property type="term" value="P:mRNA catabolic process"/>
    <property type="evidence" value="ECO:0007669"/>
    <property type="project" value="TreeGrafter"/>
</dbReference>